<dbReference type="OMA" id="AEWEDTT"/>
<feature type="region of interest" description="Disordered" evidence="1">
    <location>
        <begin position="319"/>
        <end position="459"/>
    </location>
</feature>
<dbReference type="VEuPathDB" id="FungiDB:UREG_01154"/>
<feature type="region of interest" description="Disordered" evidence="1">
    <location>
        <begin position="178"/>
        <end position="307"/>
    </location>
</feature>
<feature type="compositionally biased region" description="Basic and acidic residues" evidence="1">
    <location>
        <begin position="229"/>
        <end position="256"/>
    </location>
</feature>
<proteinExistence type="predicted"/>
<dbReference type="Proteomes" id="UP000002058">
    <property type="component" value="Unassembled WGS sequence"/>
</dbReference>
<dbReference type="RefSeq" id="XP_002541638.1">
    <property type="nucleotide sequence ID" value="XM_002541592.1"/>
</dbReference>
<keyword evidence="3" id="KW-1185">Reference proteome</keyword>
<evidence type="ECO:0000313" key="3">
    <source>
        <dbReference type="Proteomes" id="UP000002058"/>
    </source>
</evidence>
<dbReference type="eggNOG" id="ENOG502QSCZ">
    <property type="taxonomic scope" value="Eukaryota"/>
</dbReference>
<feature type="compositionally biased region" description="Polar residues" evidence="1">
    <location>
        <begin position="207"/>
        <end position="228"/>
    </location>
</feature>
<protein>
    <submittedName>
        <fullName evidence="2">Uncharacterized protein</fullName>
    </submittedName>
</protein>
<dbReference type="AlphaFoldDB" id="C4JGG3"/>
<dbReference type="InParanoid" id="C4JGG3"/>
<accession>C4JGG3</accession>
<dbReference type="GeneID" id="8440407"/>
<dbReference type="HOGENOM" id="CLU_029628_0_0_1"/>
<dbReference type="GO" id="GO:0031931">
    <property type="term" value="C:TORC1 complex"/>
    <property type="evidence" value="ECO:0007669"/>
    <property type="project" value="TreeGrafter"/>
</dbReference>
<dbReference type="PANTHER" id="PTHR22794">
    <property type="entry name" value="THAP DOMAIN PROTEIN 11"/>
    <property type="match status" value="1"/>
</dbReference>
<sequence length="543" mass="57409">MPSNHSVSPVKRSVSFPQAPSDHSSTSQHSPSTPAAHPQPHKPTAHKPHRPHVVGTHRVHGRTHSHKNLNKLQRLALAHNLAADGVPGPPTAPRHQRKKSAPASPSTSPRTGQNHVRWNQSIISLPGPPSNGPVRKNLSTPVLKRNGSGILVKKNLAVNVADKAESSDIKKSVGFELADSGDEDEWEDHSSISASSTRRNSVVSGKMNGQNSLTGSASVTKSPLTQESRTADVNDKNGLHRDEPFQDDHTSGKDPRVASLRSHASDQHLVASRILQQPHSSKIPPSISSISATATPVPPNRTPRSSSFANLASSLSAISHSPAPSAPTSMISSNPHAASSSAEGGVSRFLINNSGPRIEPRSESDPATPSSFLPHYHPRTPPSPESTLRRSKSPKPSANGPLEPHSRTQQKLWLQRTATMSNSPPDTSISGLPPTSAVDSSYAGPQSRPGTSGYAQDSRRFAMGAGPGLLAHQQIVNAGAFEKYTIGLAQSILSFTDSETQLSTVLSDSARYPGSNAGGKLTRANSMRDLANGHGPSRPFISG</sequence>
<feature type="region of interest" description="Disordered" evidence="1">
    <location>
        <begin position="82"/>
        <end position="141"/>
    </location>
</feature>
<dbReference type="KEGG" id="ure:UREG_01154"/>
<dbReference type="GO" id="GO:0000329">
    <property type="term" value="C:fungal-type vacuole membrane"/>
    <property type="evidence" value="ECO:0007669"/>
    <property type="project" value="TreeGrafter"/>
</dbReference>
<feature type="region of interest" description="Disordered" evidence="1">
    <location>
        <begin position="1"/>
        <end position="65"/>
    </location>
</feature>
<organism evidence="2 3">
    <name type="scientific">Uncinocarpus reesii (strain UAMH 1704)</name>
    <dbReference type="NCBI Taxonomy" id="336963"/>
    <lineage>
        <taxon>Eukaryota</taxon>
        <taxon>Fungi</taxon>
        <taxon>Dikarya</taxon>
        <taxon>Ascomycota</taxon>
        <taxon>Pezizomycotina</taxon>
        <taxon>Eurotiomycetes</taxon>
        <taxon>Eurotiomycetidae</taxon>
        <taxon>Onygenales</taxon>
        <taxon>Onygenaceae</taxon>
        <taxon>Uncinocarpus</taxon>
    </lineage>
</organism>
<feature type="compositionally biased region" description="Low complexity" evidence="1">
    <location>
        <begin position="191"/>
        <end position="201"/>
    </location>
</feature>
<dbReference type="OrthoDB" id="5430106at2759"/>
<name>C4JGG3_UNCRE</name>
<feature type="compositionally biased region" description="Polar residues" evidence="1">
    <location>
        <begin position="407"/>
        <end position="430"/>
    </location>
</feature>
<dbReference type="EMBL" id="CH476615">
    <property type="protein sequence ID" value="EEP76305.1"/>
    <property type="molecule type" value="Genomic_DNA"/>
</dbReference>
<dbReference type="PANTHER" id="PTHR22794:SF2">
    <property type="entry name" value="THAP DOMAIN-CONTAINING PROTEIN 11"/>
    <property type="match status" value="1"/>
</dbReference>
<feature type="compositionally biased region" description="Low complexity" evidence="1">
    <location>
        <begin position="319"/>
        <end position="329"/>
    </location>
</feature>
<gene>
    <name evidence="2" type="ORF">UREG_01154</name>
</gene>
<evidence type="ECO:0000313" key="2">
    <source>
        <dbReference type="EMBL" id="EEP76305.1"/>
    </source>
</evidence>
<feature type="compositionally biased region" description="Polar residues" evidence="1">
    <location>
        <begin position="330"/>
        <end position="342"/>
    </location>
</feature>
<feature type="compositionally biased region" description="Polar residues" evidence="1">
    <location>
        <begin position="112"/>
        <end position="123"/>
    </location>
</feature>
<evidence type="ECO:0000256" key="1">
    <source>
        <dbReference type="SAM" id="MobiDB-lite"/>
    </source>
</evidence>
<feature type="compositionally biased region" description="Low complexity" evidence="1">
    <location>
        <begin position="19"/>
        <end position="36"/>
    </location>
</feature>
<feature type="compositionally biased region" description="Low complexity" evidence="1">
    <location>
        <begin position="101"/>
        <end position="111"/>
    </location>
</feature>
<reference evidence="3" key="1">
    <citation type="journal article" date="2009" name="Genome Res.">
        <title>Comparative genomic analyses of the human fungal pathogens Coccidioides and their relatives.</title>
        <authorList>
            <person name="Sharpton T.J."/>
            <person name="Stajich J.E."/>
            <person name="Rounsley S.D."/>
            <person name="Gardner M.J."/>
            <person name="Wortman J.R."/>
            <person name="Jordar V.S."/>
            <person name="Maiti R."/>
            <person name="Kodira C.D."/>
            <person name="Neafsey D.E."/>
            <person name="Zeng Q."/>
            <person name="Hung C.-Y."/>
            <person name="McMahan C."/>
            <person name="Muszewska A."/>
            <person name="Grynberg M."/>
            <person name="Mandel M.A."/>
            <person name="Kellner E.M."/>
            <person name="Barker B.M."/>
            <person name="Galgiani J.N."/>
            <person name="Orbach M.J."/>
            <person name="Kirkland T.N."/>
            <person name="Cole G.T."/>
            <person name="Henn M.R."/>
            <person name="Birren B.W."/>
            <person name="Taylor J.W."/>
        </authorList>
    </citation>
    <scope>NUCLEOTIDE SEQUENCE [LARGE SCALE GENOMIC DNA]</scope>
    <source>
        <strain evidence="3">UAMH 1704</strain>
    </source>
</reference>
<feature type="compositionally biased region" description="Basic residues" evidence="1">
    <location>
        <begin position="39"/>
        <end position="65"/>
    </location>
</feature>
<feature type="compositionally biased region" description="Low complexity" evidence="1">
    <location>
        <begin position="278"/>
        <end position="291"/>
    </location>
</feature>